<comment type="caution">
    <text evidence="1">The sequence shown here is derived from an EMBL/GenBank/DDBJ whole genome shotgun (WGS) entry which is preliminary data.</text>
</comment>
<dbReference type="EMBL" id="BMAV01027869">
    <property type="protein sequence ID" value="GFS62972.1"/>
    <property type="molecule type" value="Genomic_DNA"/>
</dbReference>
<reference evidence="1" key="1">
    <citation type="submission" date="2020-08" db="EMBL/GenBank/DDBJ databases">
        <title>Multicomponent nature underlies the extraordinary mechanical properties of spider dragline silk.</title>
        <authorList>
            <person name="Kono N."/>
            <person name="Nakamura H."/>
            <person name="Mori M."/>
            <person name="Yoshida Y."/>
            <person name="Ohtoshi R."/>
            <person name="Malay A.D."/>
            <person name="Moran D.A.P."/>
            <person name="Tomita M."/>
            <person name="Numata K."/>
            <person name="Arakawa K."/>
        </authorList>
    </citation>
    <scope>NUCLEOTIDE SEQUENCE</scope>
</reference>
<sequence>MDELSPQLHKENTPIRLRTIIQVLHVSLNQLSRKQSTFLRVLEGSQQYTTPHDFRHVGGTKAPLLPPPFIIAMTSHIGKGEPTDSGDVIVEIPTKIAHEFSLEGGSHWCECANWSS</sequence>
<proteinExistence type="predicted"/>
<protein>
    <submittedName>
        <fullName evidence="1">Uncharacterized protein</fullName>
    </submittedName>
</protein>
<dbReference type="AlphaFoldDB" id="A0A8X6IWQ6"/>
<accession>A0A8X6IWQ6</accession>
<name>A0A8X6IWQ6_9ARAC</name>
<organism evidence="1 2">
    <name type="scientific">Trichonephila inaurata madagascariensis</name>
    <dbReference type="NCBI Taxonomy" id="2747483"/>
    <lineage>
        <taxon>Eukaryota</taxon>
        <taxon>Metazoa</taxon>
        <taxon>Ecdysozoa</taxon>
        <taxon>Arthropoda</taxon>
        <taxon>Chelicerata</taxon>
        <taxon>Arachnida</taxon>
        <taxon>Araneae</taxon>
        <taxon>Araneomorphae</taxon>
        <taxon>Entelegynae</taxon>
        <taxon>Araneoidea</taxon>
        <taxon>Nephilidae</taxon>
        <taxon>Trichonephila</taxon>
        <taxon>Trichonephila inaurata</taxon>
    </lineage>
</organism>
<evidence type="ECO:0000313" key="1">
    <source>
        <dbReference type="EMBL" id="GFS62972.1"/>
    </source>
</evidence>
<evidence type="ECO:0000313" key="2">
    <source>
        <dbReference type="Proteomes" id="UP000886998"/>
    </source>
</evidence>
<keyword evidence="2" id="KW-1185">Reference proteome</keyword>
<dbReference type="Proteomes" id="UP000886998">
    <property type="component" value="Unassembled WGS sequence"/>
</dbReference>
<gene>
    <name evidence="1" type="ORF">TNIN_492171</name>
</gene>